<gene>
    <name evidence="2" type="ORF">AJ79_10034</name>
</gene>
<keyword evidence="3" id="KW-1185">Reference proteome</keyword>
<evidence type="ECO:0000313" key="3">
    <source>
        <dbReference type="Proteomes" id="UP000223968"/>
    </source>
</evidence>
<dbReference type="EMBL" id="PDNB01000341">
    <property type="protein sequence ID" value="PGG95482.1"/>
    <property type="molecule type" value="Genomic_DNA"/>
</dbReference>
<reference evidence="2 3" key="1">
    <citation type="submission" date="2017-10" db="EMBL/GenBank/DDBJ databases">
        <title>Comparative genomics in systemic dimorphic fungi from Ajellomycetaceae.</title>
        <authorList>
            <person name="Munoz J.F."/>
            <person name="Mcewen J.G."/>
            <person name="Clay O.K."/>
            <person name="Cuomo C.A."/>
        </authorList>
    </citation>
    <scope>NUCLEOTIDE SEQUENCE [LARGE SCALE GENOMIC DNA]</scope>
    <source>
        <strain evidence="2 3">UAMH5409</strain>
    </source>
</reference>
<dbReference type="AlphaFoldDB" id="A0A2B7WFX3"/>
<protein>
    <submittedName>
        <fullName evidence="2">Uncharacterized protein</fullName>
    </submittedName>
</protein>
<name>A0A2B7WFX3_9EURO</name>
<evidence type="ECO:0000256" key="1">
    <source>
        <dbReference type="SAM" id="MobiDB-lite"/>
    </source>
</evidence>
<feature type="region of interest" description="Disordered" evidence="1">
    <location>
        <begin position="1"/>
        <end position="26"/>
    </location>
</feature>
<sequence length="87" mass="9412">MNTSNGPRAWRRSKGQSGDFSKLTYPFGHGRTANTISKGKGGGGESSDSVKGFANDIIVHTLDYNVEFDDGGSELSEGRFKRARDRA</sequence>
<evidence type="ECO:0000313" key="2">
    <source>
        <dbReference type="EMBL" id="PGG95482.1"/>
    </source>
</evidence>
<comment type="caution">
    <text evidence="2">The sequence shown here is derived from an EMBL/GenBank/DDBJ whole genome shotgun (WGS) entry which is preliminary data.</text>
</comment>
<feature type="region of interest" description="Disordered" evidence="1">
    <location>
        <begin position="31"/>
        <end position="50"/>
    </location>
</feature>
<dbReference type="Proteomes" id="UP000223968">
    <property type="component" value="Unassembled WGS sequence"/>
</dbReference>
<organism evidence="2 3">
    <name type="scientific">Helicocarpus griseus UAMH5409</name>
    <dbReference type="NCBI Taxonomy" id="1447875"/>
    <lineage>
        <taxon>Eukaryota</taxon>
        <taxon>Fungi</taxon>
        <taxon>Dikarya</taxon>
        <taxon>Ascomycota</taxon>
        <taxon>Pezizomycotina</taxon>
        <taxon>Eurotiomycetes</taxon>
        <taxon>Eurotiomycetidae</taxon>
        <taxon>Onygenales</taxon>
        <taxon>Ajellomycetaceae</taxon>
        <taxon>Helicocarpus</taxon>
    </lineage>
</organism>
<proteinExistence type="predicted"/>
<accession>A0A2B7WFX3</accession>